<dbReference type="EMBL" id="CAJNOG010001777">
    <property type="protein sequence ID" value="CAF1470366.1"/>
    <property type="molecule type" value="Genomic_DNA"/>
</dbReference>
<sequence>MGIGGKDFSSKNITMTKTVTDPKLIKELQRYREENSLLMDKFYQLTQQIEKQRINSYEDLQQINQYAAQNLIQLASNKQSFQLGERSFGFFGLTSTGKSTIINKLIGFDLAETGAGETTQEIQPYDGQGYRLYDIPGRNDDLSYFTMEYIAFWKGLTGRLIVITSTIKEMTKVFRLLDAIQLRYDIIVNKFDLVPIEETQIFKQKIDKQIRENNLQGIDHIWYVSALNPNQFPHWLVMVDSLTNNTNYISNDFDLIDYLIYE</sequence>
<dbReference type="InterPro" id="IPR006073">
    <property type="entry name" value="GTP-bd"/>
</dbReference>
<dbReference type="InterPro" id="IPR027417">
    <property type="entry name" value="P-loop_NTPase"/>
</dbReference>
<dbReference type="CDD" id="cd00882">
    <property type="entry name" value="Ras_like_GTPase"/>
    <property type="match status" value="1"/>
</dbReference>
<dbReference type="SUPFAM" id="SSF52540">
    <property type="entry name" value="P-loop containing nucleoside triphosphate hydrolases"/>
    <property type="match status" value="1"/>
</dbReference>
<reference evidence="3" key="1">
    <citation type="submission" date="2021-02" db="EMBL/GenBank/DDBJ databases">
        <authorList>
            <person name="Nowell W R."/>
        </authorList>
    </citation>
    <scope>NUCLEOTIDE SEQUENCE</scope>
</reference>
<dbReference type="AlphaFoldDB" id="A0A820D350"/>
<accession>A0A820D350</accession>
<dbReference type="Proteomes" id="UP000663844">
    <property type="component" value="Unassembled WGS sequence"/>
</dbReference>
<feature type="domain" description="G" evidence="1">
    <location>
        <begin position="88"/>
        <end position="164"/>
    </location>
</feature>
<evidence type="ECO:0000259" key="1">
    <source>
        <dbReference type="Pfam" id="PF01926"/>
    </source>
</evidence>
<dbReference type="Proteomes" id="UP000663845">
    <property type="component" value="Unassembled WGS sequence"/>
</dbReference>
<comment type="caution">
    <text evidence="3">The sequence shown here is derived from an EMBL/GenBank/DDBJ whole genome shotgun (WGS) entry which is preliminary data.</text>
</comment>
<evidence type="ECO:0000313" key="3">
    <source>
        <dbReference type="EMBL" id="CAF4218636.1"/>
    </source>
</evidence>
<dbReference type="Gene3D" id="3.40.50.300">
    <property type="entry name" value="P-loop containing nucleotide triphosphate hydrolases"/>
    <property type="match status" value="1"/>
</dbReference>
<dbReference type="GO" id="GO:0005525">
    <property type="term" value="F:GTP binding"/>
    <property type="evidence" value="ECO:0007669"/>
    <property type="project" value="InterPro"/>
</dbReference>
<name>A0A820D350_9BILA</name>
<evidence type="ECO:0000313" key="2">
    <source>
        <dbReference type="EMBL" id="CAF1470366.1"/>
    </source>
</evidence>
<dbReference type="Pfam" id="PF01926">
    <property type="entry name" value="MMR_HSR1"/>
    <property type="match status" value="1"/>
</dbReference>
<protein>
    <recommendedName>
        <fullName evidence="1">G domain-containing protein</fullName>
    </recommendedName>
</protein>
<proteinExistence type="predicted"/>
<dbReference type="EMBL" id="CAJOAZ010010302">
    <property type="protein sequence ID" value="CAF4218636.1"/>
    <property type="molecule type" value="Genomic_DNA"/>
</dbReference>
<gene>
    <name evidence="2" type="ORF">JYZ213_LOCUS41768</name>
    <name evidence="3" type="ORF">OXD698_LOCUS41752</name>
</gene>
<evidence type="ECO:0000313" key="4">
    <source>
        <dbReference type="Proteomes" id="UP000663844"/>
    </source>
</evidence>
<organism evidence="3 4">
    <name type="scientific">Adineta steineri</name>
    <dbReference type="NCBI Taxonomy" id="433720"/>
    <lineage>
        <taxon>Eukaryota</taxon>
        <taxon>Metazoa</taxon>
        <taxon>Spiralia</taxon>
        <taxon>Gnathifera</taxon>
        <taxon>Rotifera</taxon>
        <taxon>Eurotatoria</taxon>
        <taxon>Bdelloidea</taxon>
        <taxon>Adinetida</taxon>
        <taxon>Adinetidae</taxon>
        <taxon>Adineta</taxon>
    </lineage>
</organism>